<keyword evidence="3" id="KW-1185">Reference proteome</keyword>
<organism evidence="2 3">
    <name type="scientific">Stereocaulon virgatum</name>
    <dbReference type="NCBI Taxonomy" id="373712"/>
    <lineage>
        <taxon>Eukaryota</taxon>
        <taxon>Fungi</taxon>
        <taxon>Dikarya</taxon>
        <taxon>Ascomycota</taxon>
        <taxon>Pezizomycotina</taxon>
        <taxon>Lecanoromycetes</taxon>
        <taxon>OSLEUM clade</taxon>
        <taxon>Lecanoromycetidae</taxon>
        <taxon>Lecanorales</taxon>
        <taxon>Lecanorineae</taxon>
        <taxon>Stereocaulaceae</taxon>
        <taxon>Stereocaulon</taxon>
    </lineage>
</organism>
<feature type="transmembrane region" description="Helical" evidence="1">
    <location>
        <begin position="6"/>
        <end position="24"/>
    </location>
</feature>
<keyword evidence="1" id="KW-0472">Membrane</keyword>
<dbReference type="EMBL" id="JBEFKJ010000034">
    <property type="protein sequence ID" value="KAL2038136.1"/>
    <property type="molecule type" value="Genomic_DNA"/>
</dbReference>
<protein>
    <submittedName>
        <fullName evidence="2">Uncharacterized protein</fullName>
    </submittedName>
</protein>
<feature type="transmembrane region" description="Helical" evidence="1">
    <location>
        <begin position="130"/>
        <end position="147"/>
    </location>
</feature>
<dbReference type="Proteomes" id="UP001590950">
    <property type="component" value="Unassembled WGS sequence"/>
</dbReference>
<keyword evidence="1" id="KW-1133">Transmembrane helix</keyword>
<name>A0ABR3ZZL0_9LECA</name>
<gene>
    <name evidence="2" type="ORF">N7G274_009083</name>
</gene>
<comment type="caution">
    <text evidence="2">The sequence shown here is derived from an EMBL/GenBank/DDBJ whole genome shotgun (WGS) entry which is preliminary data.</text>
</comment>
<reference evidence="2 3" key="1">
    <citation type="submission" date="2024-09" db="EMBL/GenBank/DDBJ databases">
        <title>Rethinking Asexuality: The Enigmatic Case of Functional Sexual Genes in Lepraria (Stereocaulaceae).</title>
        <authorList>
            <person name="Doellman M."/>
            <person name="Sun Y."/>
            <person name="Barcenas-Pena A."/>
            <person name="Lumbsch H.T."/>
            <person name="Grewe F."/>
        </authorList>
    </citation>
    <scope>NUCLEOTIDE SEQUENCE [LARGE SCALE GENOMIC DNA]</scope>
    <source>
        <strain evidence="2 3">Mercado 3170</strain>
    </source>
</reference>
<sequence>MCYDPVMIPIYIFIVQVTLMQLSIPGPYQHESLQQPSIWTGLPVYTIYILLCLVAWKRVQASNGANVQLTIGGLGVHFMLVRFTLTAIILTSTITILGTPFVEQGLLYTFFSYSFFSYGFFSYSFFSYGFFSYGFFNYGFFSYRACLQSRLVGIPFMDTQYCEPERIHREQASHYLASLKYTNEESYQVSF</sequence>
<evidence type="ECO:0000256" key="1">
    <source>
        <dbReference type="SAM" id="Phobius"/>
    </source>
</evidence>
<evidence type="ECO:0000313" key="3">
    <source>
        <dbReference type="Proteomes" id="UP001590950"/>
    </source>
</evidence>
<keyword evidence="1" id="KW-0812">Transmembrane</keyword>
<evidence type="ECO:0000313" key="2">
    <source>
        <dbReference type="EMBL" id="KAL2038136.1"/>
    </source>
</evidence>
<accession>A0ABR3ZZL0</accession>
<proteinExistence type="predicted"/>
<feature type="transmembrane region" description="Helical" evidence="1">
    <location>
        <begin position="36"/>
        <end position="56"/>
    </location>
</feature>
<feature type="transmembrane region" description="Helical" evidence="1">
    <location>
        <begin position="76"/>
        <end position="98"/>
    </location>
</feature>